<evidence type="ECO:0000256" key="2">
    <source>
        <dbReference type="ARBA" id="ARBA00023002"/>
    </source>
</evidence>
<evidence type="ECO:0000259" key="3">
    <source>
        <dbReference type="SMART" id="SM00822"/>
    </source>
</evidence>
<evidence type="ECO:0000256" key="1">
    <source>
        <dbReference type="ARBA" id="ARBA00006484"/>
    </source>
</evidence>
<accession>A0A7X4YUU6</accession>
<dbReference type="OrthoDB" id="9803333at2"/>
<gene>
    <name evidence="4" type="ORF">GT003_23615</name>
</gene>
<feature type="domain" description="Ketoreductase" evidence="3">
    <location>
        <begin position="8"/>
        <end position="194"/>
    </location>
</feature>
<dbReference type="GO" id="GO:0047936">
    <property type="term" value="F:glucose 1-dehydrogenase [NAD(P)+] activity"/>
    <property type="evidence" value="ECO:0007669"/>
    <property type="project" value="UniProtKB-EC"/>
</dbReference>
<dbReference type="NCBIfam" id="NF005559">
    <property type="entry name" value="PRK07231.1"/>
    <property type="match status" value="1"/>
</dbReference>
<dbReference type="InterPro" id="IPR036291">
    <property type="entry name" value="NAD(P)-bd_dom_sf"/>
</dbReference>
<evidence type="ECO:0000313" key="4">
    <source>
        <dbReference type="EMBL" id="NBC71994.1"/>
    </source>
</evidence>
<dbReference type="GO" id="GO:0030497">
    <property type="term" value="P:fatty acid elongation"/>
    <property type="evidence" value="ECO:0007669"/>
    <property type="project" value="TreeGrafter"/>
</dbReference>
<dbReference type="PANTHER" id="PTHR42760:SF40">
    <property type="entry name" value="3-OXOACYL-[ACYL-CARRIER-PROTEIN] REDUCTASE, CHLOROPLASTIC"/>
    <property type="match status" value="1"/>
</dbReference>
<proteinExistence type="inferred from homology"/>
<dbReference type="EMBL" id="JAAAMU010000015">
    <property type="protein sequence ID" value="NBC71994.1"/>
    <property type="molecule type" value="Genomic_DNA"/>
</dbReference>
<dbReference type="GO" id="GO:0008206">
    <property type="term" value="P:bile acid metabolic process"/>
    <property type="evidence" value="ECO:0007669"/>
    <property type="project" value="UniProtKB-ARBA"/>
</dbReference>
<sequence length="251" mass="26239">MSGKLQDRIAIVTGGSRGIGRGISHVLAEAGAFVVVNYTNNEAAALEVVAGIQGKGGRAEAAQADVGVKADIDRMMDGIEERHGRIDILVNNAGICPFNGFFDIDEETWHRTINVNLGGTFFCSQRAATAMRRNGGGAIVNISTVTSARGSRDQVHYASSKGGINSLTNAMAYEVGKYGIRVNSILCGGVWTDINAHQRTEAAVAGITSRLPLGRAGLPEDLGKAVLFLASPDAEWVTGAHLAVDGGSLTM</sequence>
<dbReference type="SMART" id="SM00822">
    <property type="entry name" value="PKS_KR"/>
    <property type="match status" value="1"/>
</dbReference>
<dbReference type="InterPro" id="IPR057326">
    <property type="entry name" value="KR_dom"/>
</dbReference>
<dbReference type="Pfam" id="PF13561">
    <property type="entry name" value="adh_short_C2"/>
    <property type="match status" value="1"/>
</dbReference>
<reference evidence="4 5" key="1">
    <citation type="submission" date="2020-01" db="EMBL/GenBank/DDBJ databases">
        <title>Paenibacillus soybeanensis sp. nov. isolated from the nodules of soybean (Glycine max(L.) Merr).</title>
        <authorList>
            <person name="Wang H."/>
        </authorList>
    </citation>
    <scope>NUCLEOTIDE SEQUENCE [LARGE SCALE GENOMIC DNA]</scope>
    <source>
        <strain evidence="4 5">DSM 23054</strain>
    </source>
</reference>
<dbReference type="AlphaFoldDB" id="A0A7X4YUU6"/>
<comment type="caution">
    <text evidence="4">The sequence shown here is derived from an EMBL/GenBank/DDBJ whole genome shotgun (WGS) entry which is preliminary data.</text>
</comment>
<dbReference type="PRINTS" id="PR00081">
    <property type="entry name" value="GDHRDH"/>
</dbReference>
<dbReference type="Proteomes" id="UP000558113">
    <property type="component" value="Unassembled WGS sequence"/>
</dbReference>
<dbReference type="FunFam" id="3.40.50.720:FF:000084">
    <property type="entry name" value="Short-chain dehydrogenase reductase"/>
    <property type="match status" value="1"/>
</dbReference>
<dbReference type="RefSeq" id="WP_161702526.1">
    <property type="nucleotide sequence ID" value="NZ_JAAAMU010000015.1"/>
</dbReference>
<dbReference type="InterPro" id="IPR002347">
    <property type="entry name" value="SDR_fam"/>
</dbReference>
<organism evidence="4 5">
    <name type="scientific">Paenibacillus sacheonensis</name>
    <dbReference type="NCBI Taxonomy" id="742054"/>
    <lineage>
        <taxon>Bacteria</taxon>
        <taxon>Bacillati</taxon>
        <taxon>Bacillota</taxon>
        <taxon>Bacilli</taxon>
        <taxon>Bacillales</taxon>
        <taxon>Paenibacillaceae</taxon>
        <taxon>Paenibacillus</taxon>
    </lineage>
</organism>
<dbReference type="PRINTS" id="PR00080">
    <property type="entry name" value="SDRFAMILY"/>
</dbReference>
<keyword evidence="5" id="KW-1185">Reference proteome</keyword>
<dbReference type="CDD" id="cd05233">
    <property type="entry name" value="SDR_c"/>
    <property type="match status" value="1"/>
</dbReference>
<dbReference type="Gene3D" id="3.40.50.720">
    <property type="entry name" value="NAD(P)-binding Rossmann-like Domain"/>
    <property type="match status" value="1"/>
</dbReference>
<dbReference type="SUPFAM" id="SSF51735">
    <property type="entry name" value="NAD(P)-binding Rossmann-fold domains"/>
    <property type="match status" value="1"/>
</dbReference>
<name>A0A7X4YUU6_9BACL</name>
<keyword evidence="2 4" id="KW-0560">Oxidoreductase</keyword>
<dbReference type="PANTHER" id="PTHR42760">
    <property type="entry name" value="SHORT-CHAIN DEHYDROGENASES/REDUCTASES FAMILY MEMBER"/>
    <property type="match status" value="1"/>
</dbReference>
<dbReference type="EC" id="1.1.1.47" evidence="4"/>
<protein>
    <submittedName>
        <fullName evidence="4">Glucose 1-dehydrogenase</fullName>
        <ecNumber evidence="4">1.1.1.47</ecNumber>
    </submittedName>
</protein>
<evidence type="ECO:0000313" key="5">
    <source>
        <dbReference type="Proteomes" id="UP000558113"/>
    </source>
</evidence>
<comment type="similarity">
    <text evidence="1">Belongs to the short-chain dehydrogenases/reductases (SDR) family.</text>
</comment>